<evidence type="ECO:0000256" key="1">
    <source>
        <dbReference type="SAM" id="MobiDB-lite"/>
    </source>
</evidence>
<name>A0A941EXI5_9ACTN</name>
<dbReference type="EMBL" id="JAGSOG010000109">
    <property type="protein sequence ID" value="MBR7835774.1"/>
    <property type="molecule type" value="Genomic_DNA"/>
</dbReference>
<keyword evidence="2" id="KW-0812">Transmembrane</keyword>
<proteinExistence type="predicted"/>
<keyword evidence="4" id="KW-1185">Reference proteome</keyword>
<comment type="caution">
    <text evidence="3">The sequence shown here is derived from an EMBL/GenBank/DDBJ whole genome shotgun (WGS) entry which is preliminary data.</text>
</comment>
<dbReference type="RefSeq" id="WP_212530266.1">
    <property type="nucleotide sequence ID" value="NZ_JAGSOG010000109.1"/>
</dbReference>
<evidence type="ECO:0008006" key="5">
    <source>
        <dbReference type="Google" id="ProtNLM"/>
    </source>
</evidence>
<feature type="transmembrane region" description="Helical" evidence="2">
    <location>
        <begin position="150"/>
        <end position="169"/>
    </location>
</feature>
<keyword evidence="2" id="KW-0472">Membrane</keyword>
<dbReference type="AlphaFoldDB" id="A0A941EXI5"/>
<evidence type="ECO:0000256" key="2">
    <source>
        <dbReference type="SAM" id="Phobius"/>
    </source>
</evidence>
<dbReference type="Proteomes" id="UP000675781">
    <property type="component" value="Unassembled WGS sequence"/>
</dbReference>
<feature type="transmembrane region" description="Helical" evidence="2">
    <location>
        <begin position="111"/>
        <end position="130"/>
    </location>
</feature>
<gene>
    <name evidence="3" type="ORF">KDL01_21050</name>
</gene>
<sequence>MMGQSATFPASGSAAFCVDHLRRLPEEVHTAYVEELGVSERSALLSWLGFTGTFAVARGVTHSIRSGRGPFRDVSTGGVHLHHYLWGIAMLTGVGAIAVHGEDERRRHPSVALTYGMGLGLIIDEFALLVDLEDVYWSRNGRISVEVGTGLIALGGTVLAALPVLRRLARNRRHGQTGRRADARTRTSTSTGTGTGTGTA</sequence>
<accession>A0A941EXI5</accession>
<evidence type="ECO:0000313" key="3">
    <source>
        <dbReference type="EMBL" id="MBR7835774.1"/>
    </source>
</evidence>
<evidence type="ECO:0000313" key="4">
    <source>
        <dbReference type="Proteomes" id="UP000675781"/>
    </source>
</evidence>
<protein>
    <recommendedName>
        <fullName evidence="5">Integral membrane protein</fullName>
    </recommendedName>
</protein>
<reference evidence="3" key="1">
    <citation type="submission" date="2021-04" db="EMBL/GenBank/DDBJ databases">
        <title>Genome based classification of Actinospica acidithermotolerans sp. nov., an actinobacterium isolated from an Indonesian hot spring.</title>
        <authorList>
            <person name="Kusuma A.B."/>
            <person name="Putra K.E."/>
            <person name="Nafisah S."/>
            <person name="Loh J."/>
            <person name="Nouioui I."/>
            <person name="Goodfellow M."/>
        </authorList>
    </citation>
    <scope>NUCLEOTIDE SEQUENCE</scope>
    <source>
        <strain evidence="3">CSCA 57</strain>
    </source>
</reference>
<organism evidence="3 4">
    <name type="scientific">Actinospica durhamensis</name>
    <dbReference type="NCBI Taxonomy" id="1508375"/>
    <lineage>
        <taxon>Bacteria</taxon>
        <taxon>Bacillati</taxon>
        <taxon>Actinomycetota</taxon>
        <taxon>Actinomycetes</taxon>
        <taxon>Catenulisporales</taxon>
        <taxon>Actinospicaceae</taxon>
        <taxon>Actinospica</taxon>
    </lineage>
</organism>
<keyword evidence="2" id="KW-1133">Transmembrane helix</keyword>
<feature type="transmembrane region" description="Helical" evidence="2">
    <location>
        <begin position="81"/>
        <end position="99"/>
    </location>
</feature>
<feature type="region of interest" description="Disordered" evidence="1">
    <location>
        <begin position="172"/>
        <end position="200"/>
    </location>
</feature>